<name>A0A3M0MEG2_9RHOB</name>
<keyword evidence="2 5" id="KW-0812">Transmembrane</keyword>
<evidence type="ECO:0000313" key="6">
    <source>
        <dbReference type="EMBL" id="RMC36076.1"/>
    </source>
</evidence>
<evidence type="ECO:0000256" key="1">
    <source>
        <dbReference type="ARBA" id="ARBA00004127"/>
    </source>
</evidence>
<evidence type="ECO:0000256" key="2">
    <source>
        <dbReference type="ARBA" id="ARBA00022692"/>
    </source>
</evidence>
<organism evidence="6 7">
    <name type="scientific">Paracoccus alkanivorans</name>
    <dbReference type="NCBI Taxonomy" id="2116655"/>
    <lineage>
        <taxon>Bacteria</taxon>
        <taxon>Pseudomonadati</taxon>
        <taxon>Pseudomonadota</taxon>
        <taxon>Alphaproteobacteria</taxon>
        <taxon>Rhodobacterales</taxon>
        <taxon>Paracoccaceae</taxon>
        <taxon>Paracoccus</taxon>
    </lineage>
</organism>
<gene>
    <name evidence="6" type="ORF">C9E81_05045</name>
</gene>
<dbReference type="EMBL" id="QOKZ01000002">
    <property type="protein sequence ID" value="RMC36076.1"/>
    <property type="molecule type" value="Genomic_DNA"/>
</dbReference>
<dbReference type="PANTHER" id="PTHR12714">
    <property type="entry name" value="PROTEIN-S ISOPRENYLCYSTEINE O-METHYLTRANSFERASE"/>
    <property type="match status" value="1"/>
</dbReference>
<keyword evidence="6" id="KW-0808">Transferase</keyword>
<evidence type="ECO:0000256" key="4">
    <source>
        <dbReference type="ARBA" id="ARBA00023136"/>
    </source>
</evidence>
<dbReference type="AlphaFoldDB" id="A0A3M0MEG2"/>
<dbReference type="Gene3D" id="1.20.120.1630">
    <property type="match status" value="1"/>
</dbReference>
<dbReference type="OrthoDB" id="9811969at2"/>
<protein>
    <submittedName>
        <fullName evidence="6">Isoprenylcysteine carboxylmethyltransferase family protein</fullName>
    </submittedName>
</protein>
<dbReference type="GO" id="GO:0012505">
    <property type="term" value="C:endomembrane system"/>
    <property type="evidence" value="ECO:0007669"/>
    <property type="project" value="UniProtKB-SubCell"/>
</dbReference>
<feature type="transmembrane region" description="Helical" evidence="5">
    <location>
        <begin position="34"/>
        <end position="55"/>
    </location>
</feature>
<evidence type="ECO:0000256" key="3">
    <source>
        <dbReference type="ARBA" id="ARBA00022989"/>
    </source>
</evidence>
<sequence>MTWRLTADYPQLWALGFAILAVLAGLSIPHGPDWLLWPGVLLICAGVAIMLIASLTMRSHRTTLDPFGQPANLVTGGVFALSRNPIYLGDLLVVGGLCFTFGAPLAAALLVPLLMIVIRHRFIGPEEDRLARTFPDEFAQYGKRTRRWI</sequence>
<accession>A0A3M0MEG2</accession>
<proteinExistence type="predicted"/>
<dbReference type="GO" id="GO:0008168">
    <property type="term" value="F:methyltransferase activity"/>
    <property type="evidence" value="ECO:0007669"/>
    <property type="project" value="UniProtKB-KW"/>
</dbReference>
<dbReference type="Proteomes" id="UP000273516">
    <property type="component" value="Unassembled WGS sequence"/>
</dbReference>
<keyword evidence="7" id="KW-1185">Reference proteome</keyword>
<dbReference type="RefSeq" id="WP_122111240.1">
    <property type="nucleotide sequence ID" value="NZ_QOKZ01000002.1"/>
</dbReference>
<feature type="transmembrane region" description="Helical" evidence="5">
    <location>
        <begin position="92"/>
        <end position="118"/>
    </location>
</feature>
<keyword evidence="6" id="KW-0489">Methyltransferase</keyword>
<comment type="caution">
    <text evidence="6">The sequence shown here is derived from an EMBL/GenBank/DDBJ whole genome shotgun (WGS) entry which is preliminary data.</text>
</comment>
<keyword evidence="3 5" id="KW-1133">Transmembrane helix</keyword>
<evidence type="ECO:0000256" key="5">
    <source>
        <dbReference type="SAM" id="Phobius"/>
    </source>
</evidence>
<dbReference type="GO" id="GO:0032259">
    <property type="term" value="P:methylation"/>
    <property type="evidence" value="ECO:0007669"/>
    <property type="project" value="UniProtKB-KW"/>
</dbReference>
<dbReference type="InterPro" id="IPR007318">
    <property type="entry name" value="Phopholipid_MeTrfase"/>
</dbReference>
<reference evidence="6 7" key="1">
    <citation type="submission" date="2018-07" db="EMBL/GenBank/DDBJ databases">
        <authorList>
            <person name="Zhang Y."/>
            <person name="Wang L."/>
            <person name="Ma S."/>
        </authorList>
    </citation>
    <scope>NUCLEOTIDE SEQUENCE [LARGE SCALE GENOMIC DNA]</scope>
    <source>
        <strain evidence="6 7">4-2</strain>
    </source>
</reference>
<comment type="subcellular location">
    <subcellularLocation>
        <location evidence="1">Endomembrane system</location>
        <topology evidence="1">Multi-pass membrane protein</topology>
    </subcellularLocation>
</comment>
<feature type="transmembrane region" description="Helical" evidence="5">
    <location>
        <begin position="12"/>
        <end position="28"/>
    </location>
</feature>
<keyword evidence="4 5" id="KW-0472">Membrane</keyword>
<evidence type="ECO:0000313" key="7">
    <source>
        <dbReference type="Proteomes" id="UP000273516"/>
    </source>
</evidence>
<dbReference type="PANTHER" id="PTHR12714:SF24">
    <property type="entry name" value="SLR1182 PROTEIN"/>
    <property type="match status" value="1"/>
</dbReference>
<dbReference type="Pfam" id="PF04191">
    <property type="entry name" value="PEMT"/>
    <property type="match status" value="1"/>
</dbReference>